<organism evidence="5 6">
    <name type="scientific">Actinophytocola oryzae</name>
    <dbReference type="NCBI Taxonomy" id="502181"/>
    <lineage>
        <taxon>Bacteria</taxon>
        <taxon>Bacillati</taxon>
        <taxon>Actinomycetota</taxon>
        <taxon>Actinomycetes</taxon>
        <taxon>Pseudonocardiales</taxon>
        <taxon>Pseudonocardiaceae</taxon>
    </lineage>
</organism>
<dbReference type="Proteomes" id="UP000294927">
    <property type="component" value="Unassembled WGS sequence"/>
</dbReference>
<evidence type="ECO:0000256" key="1">
    <source>
        <dbReference type="ARBA" id="ARBA00006484"/>
    </source>
</evidence>
<dbReference type="EMBL" id="SOCP01000004">
    <property type="protein sequence ID" value="TDV53848.1"/>
    <property type="molecule type" value="Genomic_DNA"/>
</dbReference>
<reference evidence="5 6" key="1">
    <citation type="submission" date="2019-03" db="EMBL/GenBank/DDBJ databases">
        <title>Genomic Encyclopedia of Archaeal and Bacterial Type Strains, Phase II (KMG-II): from individual species to whole genera.</title>
        <authorList>
            <person name="Goeker M."/>
        </authorList>
    </citation>
    <scope>NUCLEOTIDE SEQUENCE [LARGE SCALE GENOMIC DNA]</scope>
    <source>
        <strain evidence="5 6">DSM 45499</strain>
    </source>
</reference>
<evidence type="ECO:0000256" key="3">
    <source>
        <dbReference type="ARBA" id="ARBA00023002"/>
    </source>
</evidence>
<dbReference type="SUPFAM" id="SSF51735">
    <property type="entry name" value="NAD(P)-binding Rossmann-fold domains"/>
    <property type="match status" value="1"/>
</dbReference>
<evidence type="ECO:0000256" key="2">
    <source>
        <dbReference type="ARBA" id="ARBA00022857"/>
    </source>
</evidence>
<dbReference type="Gene3D" id="3.40.50.720">
    <property type="entry name" value="NAD(P)-binding Rossmann-like Domain"/>
    <property type="match status" value="1"/>
</dbReference>
<dbReference type="PRINTS" id="PR00081">
    <property type="entry name" value="GDHRDH"/>
</dbReference>
<gene>
    <name evidence="5" type="ORF">CLV71_104316</name>
</gene>
<dbReference type="InterPro" id="IPR002347">
    <property type="entry name" value="SDR_fam"/>
</dbReference>
<evidence type="ECO:0000256" key="4">
    <source>
        <dbReference type="RuleBase" id="RU000363"/>
    </source>
</evidence>
<comment type="similarity">
    <text evidence="1 4">Belongs to the short-chain dehydrogenases/reductases (SDR) family.</text>
</comment>
<dbReference type="PRINTS" id="PR00080">
    <property type="entry name" value="SDRFAMILY"/>
</dbReference>
<dbReference type="CDD" id="cd05324">
    <property type="entry name" value="carb_red_PTCR-like_SDR_c"/>
    <property type="match status" value="1"/>
</dbReference>
<comment type="caution">
    <text evidence="5">The sequence shown here is derived from an EMBL/GenBank/DDBJ whole genome shotgun (WGS) entry which is preliminary data.</text>
</comment>
<dbReference type="RefSeq" id="WP_133902868.1">
    <property type="nucleotide sequence ID" value="NZ_SOCP01000004.1"/>
</dbReference>
<dbReference type="InterPro" id="IPR036291">
    <property type="entry name" value="NAD(P)-bd_dom_sf"/>
</dbReference>
<name>A0A4R7VW33_9PSEU</name>
<evidence type="ECO:0000313" key="6">
    <source>
        <dbReference type="Proteomes" id="UP000294927"/>
    </source>
</evidence>
<dbReference type="InterPro" id="IPR045313">
    <property type="entry name" value="CBR1-like"/>
</dbReference>
<dbReference type="Pfam" id="PF00106">
    <property type="entry name" value="adh_short"/>
    <property type="match status" value="1"/>
</dbReference>
<keyword evidence="2" id="KW-0521">NADP</keyword>
<sequence length="218" mass="22809">MTTALVTGANKGIGLEIVKQLIARGMTVHLAARDRERGEKAAADTGARFVRLDVTDAESVRQAAASIDRLDVLVNNAGITGGSFGPENVREVFDTNVFGVITVTDAFLPLLRRSAHPRIVNMSSSVGTLNGMVDNAMPVSFAYVPSKTALNAVTVQYAKALKEIKVNAACPGYCATDLNNHGGFRTAAQGANIAVELATLGDDGPSGGFFDDNGVVAW</sequence>
<evidence type="ECO:0000313" key="5">
    <source>
        <dbReference type="EMBL" id="TDV53848.1"/>
    </source>
</evidence>
<keyword evidence="6" id="KW-1185">Reference proteome</keyword>
<dbReference type="GO" id="GO:0016616">
    <property type="term" value="F:oxidoreductase activity, acting on the CH-OH group of donors, NAD or NADP as acceptor"/>
    <property type="evidence" value="ECO:0007669"/>
    <property type="project" value="InterPro"/>
</dbReference>
<dbReference type="OrthoDB" id="9781117at2"/>
<dbReference type="PANTHER" id="PTHR43490:SF99">
    <property type="entry name" value="SHORT-CHAIN DEHYDROGENASE_REDUCTASE"/>
    <property type="match status" value="1"/>
</dbReference>
<protein>
    <submittedName>
        <fullName evidence="5">NAD(P)-dependent dehydrogenase (Short-subunit alcohol dehydrogenase family)</fullName>
    </submittedName>
</protein>
<dbReference type="AlphaFoldDB" id="A0A4R7VW33"/>
<dbReference type="PANTHER" id="PTHR43490">
    <property type="entry name" value="(+)-NEOMENTHOL DEHYDROGENASE"/>
    <property type="match status" value="1"/>
</dbReference>
<accession>A0A4R7VW33</accession>
<keyword evidence="3" id="KW-0560">Oxidoreductase</keyword>
<proteinExistence type="inferred from homology"/>